<evidence type="ECO:0000313" key="1">
    <source>
        <dbReference type="EMBL" id="AJG73922.1"/>
    </source>
</evidence>
<accession>A0A0B5NKI7</accession>
<dbReference type="Proteomes" id="UP000031876">
    <property type="component" value="Plasmid 2"/>
</dbReference>
<evidence type="ECO:0000313" key="2">
    <source>
        <dbReference type="EMBL" id="MDR4174716.1"/>
    </source>
</evidence>
<dbReference type="Proteomes" id="UP000501107">
    <property type="component" value="Plasmid unnamed3"/>
</dbReference>
<dbReference type="EMBL" id="CP009334">
    <property type="protein sequence ID" value="AJG73922.1"/>
    <property type="molecule type" value="Genomic_DNA"/>
</dbReference>
<keyword evidence="3" id="KW-0614">Plasmid</keyword>
<dbReference type="KEGG" id="btw:BF38_5977"/>
<evidence type="ECO:0000313" key="4">
    <source>
        <dbReference type="Proteomes" id="UP000031876"/>
    </source>
</evidence>
<organism evidence="3 5">
    <name type="scientific">Bacillus thuringiensis</name>
    <dbReference type="NCBI Taxonomy" id="1428"/>
    <lineage>
        <taxon>Bacteria</taxon>
        <taxon>Bacillati</taxon>
        <taxon>Bacillota</taxon>
        <taxon>Bacilli</taxon>
        <taxon>Bacillales</taxon>
        <taxon>Bacillaceae</taxon>
        <taxon>Bacillus</taxon>
        <taxon>Bacillus cereus group</taxon>
    </lineage>
</organism>
<dbReference type="EMBL" id="VKQN01000001">
    <property type="protein sequence ID" value="MDR4174716.1"/>
    <property type="molecule type" value="Genomic_DNA"/>
</dbReference>
<reference evidence="3 5" key="3">
    <citation type="submission" date="2020-05" db="EMBL/GenBank/DDBJ databases">
        <title>FDA dAtabase for Regulatory Grade micrObial Sequences (FDA-ARGOS): Supporting development and validation of Infectious Disease Dx tests.</title>
        <authorList>
            <person name="Nelson B."/>
            <person name="Plummer A."/>
            <person name="Tallon L."/>
            <person name="Sadzewicz L."/>
            <person name="Zhao X."/>
            <person name="Vavikolanu K."/>
            <person name="Mehta A."/>
            <person name="Aluvathingal J."/>
            <person name="Nadendla S."/>
            <person name="Myers T."/>
            <person name="Yan Y."/>
            <person name="Sichtig H."/>
        </authorList>
    </citation>
    <scope>NUCLEOTIDE SEQUENCE [LARGE SCALE GENOMIC DNA]</scope>
    <source>
        <strain evidence="3 5">FDAARGOS_795</strain>
        <plasmid evidence="3 5">unnamed3</plasmid>
    </source>
</reference>
<proteinExistence type="predicted"/>
<geneLocation type="plasmid" evidence="3 5">
    <name>unnamed3</name>
</geneLocation>
<reference evidence="2" key="2">
    <citation type="submission" date="2019-07" db="EMBL/GenBank/DDBJ databases">
        <title>Phylogenomic Reclassification of ATCC Bacillus Strains and Various Taxa within the Genus Bacillus.</title>
        <authorList>
            <person name="Riojas M.A."/>
            <person name="Frank A.M."/>
            <person name="Fenn S.L."/>
            <person name="King S.P."/>
            <person name="Brower S.M."/>
            <person name="Hazbon M.H."/>
        </authorList>
    </citation>
    <scope>NUCLEOTIDE SEQUENCE</scope>
    <source>
        <strain evidence="2">ATCC 35646</strain>
    </source>
</reference>
<evidence type="ECO:0000313" key="3">
    <source>
        <dbReference type="EMBL" id="QKH22598.1"/>
    </source>
</evidence>
<dbReference type="AlphaFoldDB" id="A0A0B5NKI7"/>
<dbReference type="EMBL" id="CP053979">
    <property type="protein sequence ID" value="QKH22598.1"/>
    <property type="molecule type" value="Genomic_DNA"/>
</dbReference>
<gene>
    <name evidence="1" type="ORF">BF38_5977</name>
    <name evidence="2" type="ORF">FO599_01040</name>
    <name evidence="3" type="ORF">FOC89_01005</name>
</gene>
<protein>
    <submittedName>
        <fullName evidence="3">Uncharacterized protein</fullName>
    </submittedName>
</protein>
<evidence type="ECO:0000313" key="5">
    <source>
        <dbReference type="Proteomes" id="UP000501107"/>
    </source>
</evidence>
<sequence length="242" mass="28195">MMEQFEYINIDLPKLTKPDGIRINMDKLHELGVEGWEMVLQNSKEFVFKRKVEEGRVIVLDKKYKIETYGDKDGAGVLFKRIAEDESKTAIALNYFYVNRGLERLTMFEETGSEVISYKPVVKAKLIPFRSLQLETEVKDFNGIPKSSHTVIVKDLGEFLDKILKELKVDPKYTVSIEQIANPNDIQINLENLNIKQLEKVIEKYKADEPFNIKEHTRESYKTVEKIIKHPLGHLVVKEFIY</sequence>
<name>A0A0B5NKI7_BACTU</name>
<reference evidence="1 4" key="1">
    <citation type="journal article" date="2015" name="Genome Announc.">
        <title>Complete genome sequences for 35 biothreat assay-relevant bacillus species.</title>
        <authorList>
            <person name="Johnson S.L."/>
            <person name="Daligault H.E."/>
            <person name="Davenport K.W."/>
            <person name="Jaissle J."/>
            <person name="Frey K.G."/>
            <person name="Ladner J.T."/>
            <person name="Broomall S.M."/>
            <person name="Bishop-Lilly K.A."/>
            <person name="Bruce D.C."/>
            <person name="Gibbons H.S."/>
            <person name="Coyne S.R."/>
            <person name="Lo C.C."/>
            <person name="Meincke L."/>
            <person name="Munk A.C."/>
            <person name="Koroleva G.I."/>
            <person name="Rosenzweig C.N."/>
            <person name="Palacios G.F."/>
            <person name="Redden C.L."/>
            <person name="Minogue T.D."/>
            <person name="Chain P.S."/>
        </authorList>
    </citation>
    <scope>NUCLEOTIDE SEQUENCE [LARGE SCALE GENOMIC DNA]</scope>
    <source>
        <strain evidence="1 4">HD1011</strain>
        <plasmid evidence="1 4">2</plasmid>
    </source>
</reference>
<dbReference type="Proteomes" id="UP001181533">
    <property type="component" value="Unassembled WGS sequence"/>
</dbReference>
<geneLocation type="plasmid" evidence="1 4">
    <name>2</name>
</geneLocation>